<reference evidence="2 3" key="1">
    <citation type="submission" date="2014-04" db="EMBL/GenBank/DDBJ databases">
        <authorList>
            <consortium name="DOE Joint Genome Institute"/>
            <person name="Kuo A."/>
            <person name="Zuccaro A."/>
            <person name="Kohler A."/>
            <person name="Nagy L.G."/>
            <person name="Floudas D."/>
            <person name="Copeland A."/>
            <person name="Barry K.W."/>
            <person name="Cichocki N."/>
            <person name="Veneault-Fourrey C."/>
            <person name="LaButti K."/>
            <person name="Lindquist E.A."/>
            <person name="Lipzen A."/>
            <person name="Lundell T."/>
            <person name="Morin E."/>
            <person name="Murat C."/>
            <person name="Sun H."/>
            <person name="Tunlid A."/>
            <person name="Henrissat B."/>
            <person name="Grigoriev I.V."/>
            <person name="Hibbett D.S."/>
            <person name="Martin F."/>
            <person name="Nordberg H.P."/>
            <person name="Cantor M.N."/>
            <person name="Hua S.X."/>
        </authorList>
    </citation>
    <scope>NUCLEOTIDE SEQUENCE [LARGE SCALE GENOMIC DNA]</scope>
    <source>
        <strain evidence="2 3">MAFF 305830</strain>
    </source>
</reference>
<accession>A0A0C3B3I7</accession>
<sequence>MALEMSAIAAPGKSQRGSAKIDVNQGSSKVDKNTIIGEKHQRLRRLAGCHNRDRTQGQAHESLSLIVKIYRSKTSLGTSLRVHEKGYQSPIGEGGPGVPIQQGQIFISSSTSRLALGMGMNEGERTRLRRANRDTKHAVTKKTIIIDDSNPATVYHGNWTTMTDVATIQTRGRNSNEYNSTVHRSTTAGDTLTFTFEGISLALWGTLDRPAVVGSPNVSFCIDGGAPVAFNHSGLVTSDLSTDYMPHMLLYKSLTLSKGSHMLNVSVPAIVQAPFYFDFLTIDAGEDIMAGDVIVDDTEFRYTGTWFEAGAQYEHLHTTHGIYQNDVDNATYSFFGR</sequence>
<keyword evidence="3" id="KW-1185">Reference proteome</keyword>
<dbReference type="EMBL" id="KN824303">
    <property type="protein sequence ID" value="KIM26749.1"/>
    <property type="molecule type" value="Genomic_DNA"/>
</dbReference>
<gene>
    <name evidence="2" type="ORF">M408DRAFT_25035</name>
</gene>
<dbReference type="Proteomes" id="UP000054097">
    <property type="component" value="Unassembled WGS sequence"/>
</dbReference>
<evidence type="ECO:0000313" key="2">
    <source>
        <dbReference type="EMBL" id="KIM26749.1"/>
    </source>
</evidence>
<organism evidence="2 3">
    <name type="scientific">Serendipita vermifera MAFF 305830</name>
    <dbReference type="NCBI Taxonomy" id="933852"/>
    <lineage>
        <taxon>Eukaryota</taxon>
        <taxon>Fungi</taxon>
        <taxon>Dikarya</taxon>
        <taxon>Basidiomycota</taxon>
        <taxon>Agaricomycotina</taxon>
        <taxon>Agaricomycetes</taxon>
        <taxon>Sebacinales</taxon>
        <taxon>Serendipitaceae</taxon>
        <taxon>Serendipita</taxon>
    </lineage>
</organism>
<name>A0A0C3B3I7_SERVB</name>
<dbReference type="HOGENOM" id="CLU_824297_0_0_1"/>
<proteinExistence type="predicted"/>
<feature type="region of interest" description="Disordered" evidence="1">
    <location>
        <begin position="1"/>
        <end position="26"/>
    </location>
</feature>
<protein>
    <submittedName>
        <fullName evidence="2">Uncharacterized protein</fullName>
    </submittedName>
</protein>
<evidence type="ECO:0000313" key="3">
    <source>
        <dbReference type="Proteomes" id="UP000054097"/>
    </source>
</evidence>
<dbReference type="AlphaFoldDB" id="A0A0C3B3I7"/>
<dbReference type="OrthoDB" id="3265734at2759"/>
<dbReference type="Gene3D" id="2.60.120.260">
    <property type="entry name" value="Galactose-binding domain-like"/>
    <property type="match status" value="1"/>
</dbReference>
<reference evidence="3" key="2">
    <citation type="submission" date="2015-01" db="EMBL/GenBank/DDBJ databases">
        <title>Evolutionary Origins and Diversification of the Mycorrhizal Mutualists.</title>
        <authorList>
            <consortium name="DOE Joint Genome Institute"/>
            <consortium name="Mycorrhizal Genomics Consortium"/>
            <person name="Kohler A."/>
            <person name="Kuo A."/>
            <person name="Nagy L.G."/>
            <person name="Floudas D."/>
            <person name="Copeland A."/>
            <person name="Barry K.W."/>
            <person name="Cichocki N."/>
            <person name="Veneault-Fourrey C."/>
            <person name="LaButti K."/>
            <person name="Lindquist E.A."/>
            <person name="Lipzen A."/>
            <person name="Lundell T."/>
            <person name="Morin E."/>
            <person name="Murat C."/>
            <person name="Riley R."/>
            <person name="Ohm R."/>
            <person name="Sun H."/>
            <person name="Tunlid A."/>
            <person name="Henrissat B."/>
            <person name="Grigoriev I.V."/>
            <person name="Hibbett D.S."/>
            <person name="Martin F."/>
        </authorList>
    </citation>
    <scope>NUCLEOTIDE SEQUENCE [LARGE SCALE GENOMIC DNA]</scope>
    <source>
        <strain evidence="3">MAFF 305830</strain>
    </source>
</reference>
<evidence type="ECO:0000256" key="1">
    <source>
        <dbReference type="SAM" id="MobiDB-lite"/>
    </source>
</evidence>
<dbReference type="STRING" id="933852.A0A0C3B3I7"/>